<evidence type="ECO:0000259" key="8">
    <source>
        <dbReference type="PROSITE" id="PS51161"/>
    </source>
</evidence>
<sequence length="148" mass="17134">MNCPYCNNEDTNVLESRGLPGAEGVRRRRQCKKCGKRFTTHEKLVNIDLKIIKKNGKIEQYDRDKLAKGIMKACYKRKVSGRQIENLVDEIESKLLTLNTTVVSASDIGKMVLNRLRRLDELAYLRFASVYMDFNNADEYKRFILAPI</sequence>
<comment type="cofactor">
    <cofactor evidence="7">
        <name>Zn(2+)</name>
        <dbReference type="ChEBI" id="CHEBI:29105"/>
    </cofactor>
    <text evidence="7">Binds 1 zinc ion.</text>
</comment>
<evidence type="ECO:0000256" key="2">
    <source>
        <dbReference type="ARBA" id="ARBA00022741"/>
    </source>
</evidence>
<gene>
    <name evidence="7" type="primary">nrdR</name>
    <name evidence="9" type="ORF">AUJ42_02740</name>
</gene>
<keyword evidence="7" id="KW-0862">Zinc</keyword>
<comment type="caution">
    <text evidence="9">The sequence shown here is derived from an EMBL/GenBank/DDBJ whole genome shotgun (WGS) entry which is preliminary data.</text>
</comment>
<dbReference type="Pfam" id="PF03477">
    <property type="entry name" value="ATP-cone"/>
    <property type="match status" value="1"/>
</dbReference>
<feature type="zinc finger region" evidence="7">
    <location>
        <begin position="3"/>
        <end position="34"/>
    </location>
</feature>
<evidence type="ECO:0000256" key="3">
    <source>
        <dbReference type="ARBA" id="ARBA00022840"/>
    </source>
</evidence>
<dbReference type="Pfam" id="PF22811">
    <property type="entry name" value="Zn_ribbon_NrdR"/>
    <property type="match status" value="1"/>
</dbReference>
<protein>
    <recommendedName>
        <fullName evidence="7">Transcriptional repressor NrdR</fullName>
    </recommendedName>
</protein>
<evidence type="ECO:0000256" key="7">
    <source>
        <dbReference type="HAMAP-Rule" id="MF_00440"/>
    </source>
</evidence>
<keyword evidence="6 7" id="KW-0804">Transcription</keyword>
<proteinExistence type="inferred from homology"/>
<keyword evidence="7" id="KW-0479">Metal-binding</keyword>
<keyword evidence="1 7" id="KW-0678">Repressor</keyword>
<evidence type="ECO:0000313" key="9">
    <source>
        <dbReference type="EMBL" id="OIN90705.1"/>
    </source>
</evidence>
<dbReference type="NCBIfam" id="TIGR00244">
    <property type="entry name" value="transcriptional regulator NrdR"/>
    <property type="match status" value="1"/>
</dbReference>
<comment type="function">
    <text evidence="7">Negatively regulates transcription of bacterial ribonucleotide reductase nrd genes and operons by binding to NrdR-boxes.</text>
</comment>
<evidence type="ECO:0000256" key="4">
    <source>
        <dbReference type="ARBA" id="ARBA00023015"/>
    </source>
</evidence>
<keyword evidence="7" id="KW-0863">Zinc-finger</keyword>
<accession>A0A1J4RTL7</accession>
<keyword evidence="5 7" id="KW-0238">DNA-binding</keyword>
<dbReference type="InterPro" id="IPR003796">
    <property type="entry name" value="RNR_NrdR-like"/>
</dbReference>
<name>A0A1J4RTL7_9BACT</name>
<dbReference type="InterPro" id="IPR055173">
    <property type="entry name" value="NrdR-like_N"/>
</dbReference>
<evidence type="ECO:0000256" key="6">
    <source>
        <dbReference type="ARBA" id="ARBA00023163"/>
    </source>
</evidence>
<dbReference type="PROSITE" id="PS51161">
    <property type="entry name" value="ATP_CONE"/>
    <property type="match status" value="1"/>
</dbReference>
<reference evidence="9 10" key="1">
    <citation type="journal article" date="2016" name="Environ. Microbiol.">
        <title>Genomic resolution of a cold subsurface aquifer community provides metabolic insights for novel microbes adapted to high CO concentrations.</title>
        <authorList>
            <person name="Probst A.J."/>
            <person name="Castelle C.J."/>
            <person name="Singh A."/>
            <person name="Brown C.T."/>
            <person name="Anantharaman K."/>
            <person name="Sharon I."/>
            <person name="Hug L.A."/>
            <person name="Burstein D."/>
            <person name="Emerson J.B."/>
            <person name="Thomas B.C."/>
            <person name="Banfield J.F."/>
        </authorList>
    </citation>
    <scope>NUCLEOTIDE SEQUENCE [LARGE SCALE GENOMIC DNA]</scope>
    <source>
        <strain evidence="9">CG1_02_44_10</strain>
    </source>
</reference>
<dbReference type="GO" id="GO:0008270">
    <property type="term" value="F:zinc ion binding"/>
    <property type="evidence" value="ECO:0007669"/>
    <property type="project" value="UniProtKB-UniRule"/>
</dbReference>
<dbReference type="PANTHER" id="PTHR30455">
    <property type="entry name" value="TRANSCRIPTIONAL REPRESSOR NRDR"/>
    <property type="match status" value="1"/>
</dbReference>
<dbReference type="HAMAP" id="MF_00440">
    <property type="entry name" value="NrdR"/>
    <property type="match status" value="1"/>
</dbReference>
<dbReference type="AlphaFoldDB" id="A0A1J4RTL7"/>
<dbReference type="InterPro" id="IPR005144">
    <property type="entry name" value="ATP-cone_dom"/>
</dbReference>
<dbReference type="GO" id="GO:0045892">
    <property type="term" value="P:negative regulation of DNA-templated transcription"/>
    <property type="evidence" value="ECO:0007669"/>
    <property type="project" value="UniProtKB-UniRule"/>
</dbReference>
<keyword evidence="3 7" id="KW-0067">ATP-binding</keyword>
<keyword evidence="4 7" id="KW-0805">Transcription regulation</keyword>
<evidence type="ECO:0000313" key="10">
    <source>
        <dbReference type="Proteomes" id="UP000182345"/>
    </source>
</evidence>
<evidence type="ECO:0000256" key="1">
    <source>
        <dbReference type="ARBA" id="ARBA00022491"/>
    </source>
</evidence>
<keyword evidence="2 7" id="KW-0547">Nucleotide-binding</keyword>
<organism evidence="9 10">
    <name type="scientific">Candidatus Collierbacteria bacterium CG1_02_44_10</name>
    <dbReference type="NCBI Taxonomy" id="1805087"/>
    <lineage>
        <taxon>Bacteria</taxon>
        <taxon>Candidatus Collieribacteriota</taxon>
    </lineage>
</organism>
<dbReference type="PANTHER" id="PTHR30455:SF2">
    <property type="entry name" value="TRANSCRIPTIONAL REPRESSOR NRDR"/>
    <property type="match status" value="1"/>
</dbReference>
<dbReference type="Proteomes" id="UP000182345">
    <property type="component" value="Unassembled WGS sequence"/>
</dbReference>
<dbReference type="GO" id="GO:0005524">
    <property type="term" value="F:ATP binding"/>
    <property type="evidence" value="ECO:0007669"/>
    <property type="project" value="UniProtKB-UniRule"/>
</dbReference>
<feature type="domain" description="ATP-cone" evidence="8">
    <location>
        <begin position="49"/>
        <end position="139"/>
    </location>
</feature>
<dbReference type="EMBL" id="MNUK01000062">
    <property type="protein sequence ID" value="OIN90705.1"/>
    <property type="molecule type" value="Genomic_DNA"/>
</dbReference>
<evidence type="ECO:0000256" key="5">
    <source>
        <dbReference type="ARBA" id="ARBA00023125"/>
    </source>
</evidence>
<dbReference type="GO" id="GO:0003677">
    <property type="term" value="F:DNA binding"/>
    <property type="evidence" value="ECO:0007669"/>
    <property type="project" value="UniProtKB-KW"/>
</dbReference>
<comment type="similarity">
    <text evidence="7">Belongs to the NrdR family.</text>
</comment>